<dbReference type="InterPro" id="IPR044865">
    <property type="entry name" value="MRH_dom"/>
</dbReference>
<evidence type="ECO:0000256" key="3">
    <source>
        <dbReference type="SAM" id="MobiDB-lite"/>
    </source>
</evidence>
<evidence type="ECO:0000256" key="1">
    <source>
        <dbReference type="ARBA" id="ARBA00022729"/>
    </source>
</evidence>
<dbReference type="AlphaFoldDB" id="A0AAD6Y585"/>
<dbReference type="Proteomes" id="UP001219525">
    <property type="component" value="Unassembled WGS sequence"/>
</dbReference>
<keyword evidence="2" id="KW-1015">Disulfide bond</keyword>
<dbReference type="Gene3D" id="2.70.130.10">
    <property type="entry name" value="Mannose-6-phosphate receptor binding domain"/>
    <property type="match status" value="1"/>
</dbReference>
<feature type="compositionally biased region" description="Acidic residues" evidence="3">
    <location>
        <begin position="205"/>
        <end position="226"/>
    </location>
</feature>
<keyword evidence="7" id="KW-1185">Reference proteome</keyword>
<dbReference type="PROSITE" id="PS51914">
    <property type="entry name" value="MRH"/>
    <property type="match status" value="1"/>
</dbReference>
<keyword evidence="1" id="KW-0732">Signal</keyword>
<gene>
    <name evidence="6" type="ORF">GGX14DRAFT_544567</name>
</gene>
<accession>A0AAD6Y585</accession>
<feature type="region of interest" description="Disordered" evidence="3">
    <location>
        <begin position="204"/>
        <end position="230"/>
    </location>
</feature>
<proteinExistence type="predicted"/>
<feature type="transmembrane region" description="Helical" evidence="4">
    <location>
        <begin position="238"/>
        <end position="258"/>
    </location>
</feature>
<keyword evidence="4" id="KW-1133">Transmembrane helix</keyword>
<evidence type="ECO:0000256" key="4">
    <source>
        <dbReference type="SAM" id="Phobius"/>
    </source>
</evidence>
<reference evidence="6" key="1">
    <citation type="submission" date="2023-03" db="EMBL/GenBank/DDBJ databases">
        <title>Massive genome expansion in bonnet fungi (Mycena s.s.) driven by repeated elements and novel gene families across ecological guilds.</title>
        <authorList>
            <consortium name="Lawrence Berkeley National Laboratory"/>
            <person name="Harder C.B."/>
            <person name="Miyauchi S."/>
            <person name="Viragh M."/>
            <person name="Kuo A."/>
            <person name="Thoen E."/>
            <person name="Andreopoulos B."/>
            <person name="Lu D."/>
            <person name="Skrede I."/>
            <person name="Drula E."/>
            <person name="Henrissat B."/>
            <person name="Morin E."/>
            <person name="Kohler A."/>
            <person name="Barry K."/>
            <person name="LaButti K."/>
            <person name="Morin E."/>
            <person name="Salamov A."/>
            <person name="Lipzen A."/>
            <person name="Mereny Z."/>
            <person name="Hegedus B."/>
            <person name="Baldrian P."/>
            <person name="Stursova M."/>
            <person name="Weitz H."/>
            <person name="Taylor A."/>
            <person name="Grigoriev I.V."/>
            <person name="Nagy L.G."/>
            <person name="Martin F."/>
            <person name="Kauserud H."/>
        </authorList>
    </citation>
    <scope>NUCLEOTIDE SEQUENCE</scope>
    <source>
        <strain evidence="6">9144</strain>
    </source>
</reference>
<evidence type="ECO:0000259" key="5">
    <source>
        <dbReference type="PROSITE" id="PS51914"/>
    </source>
</evidence>
<evidence type="ECO:0000256" key="2">
    <source>
        <dbReference type="ARBA" id="ARBA00023157"/>
    </source>
</evidence>
<feature type="transmembrane region" description="Helical" evidence="4">
    <location>
        <begin position="20"/>
        <end position="39"/>
    </location>
</feature>
<keyword evidence="4" id="KW-0812">Transmembrane</keyword>
<dbReference type="SUPFAM" id="SSF50911">
    <property type="entry name" value="Mannose 6-phosphate receptor domain"/>
    <property type="match status" value="1"/>
</dbReference>
<keyword evidence="4" id="KW-0472">Membrane</keyword>
<dbReference type="InterPro" id="IPR009011">
    <property type="entry name" value="Man6P_isomerase_rcpt-bd_dom_sf"/>
</dbReference>
<comment type="caution">
    <text evidence="6">The sequence shown here is derived from an EMBL/GenBank/DDBJ whole genome shotgun (WGS) entry which is preliminary data.</text>
</comment>
<feature type="domain" description="MRH" evidence="5">
    <location>
        <begin position="65"/>
        <end position="191"/>
    </location>
</feature>
<name>A0AAD6Y585_9AGAR</name>
<evidence type="ECO:0000313" key="7">
    <source>
        <dbReference type="Proteomes" id="UP001219525"/>
    </source>
</evidence>
<sequence>MGSDGTAPQPAIDGTLTSHSYSTMALLFLSSIIAAAAAAPPTPVLIDPQVHTEACQFGVGSRQYDICSIFGGAAEFWPLVVHSADAEYHWNLDLAGDSGSSSDLGRHCPPGTRICLIQNSEGIPISDASSVITFHPETDESITLRFAEGPQAARVRLICDAHTELGQPVFSGVAEGHTHLFTWRTKHGCPSVSLPSVPAFKVLDSESESPSDDTPDSSQPDDESDLVDGNRQRHSRRYTAIIFFVVSIIVISLFIISYKYPHRLNALFREHIVPLFQCVSGSLHRINVPILHPLKPAGEGRLVRWAQEDLELEVDADDTDVMVNGGDAYEEDTGDEYIPLSPSPRKGGRVKNYGSASPYWVRKDDYLVYVWNTINRTVYVYNVEWRPAG</sequence>
<dbReference type="EMBL" id="JARJCW010000056">
    <property type="protein sequence ID" value="KAJ7202065.1"/>
    <property type="molecule type" value="Genomic_DNA"/>
</dbReference>
<organism evidence="6 7">
    <name type="scientific">Mycena pura</name>
    <dbReference type="NCBI Taxonomy" id="153505"/>
    <lineage>
        <taxon>Eukaryota</taxon>
        <taxon>Fungi</taxon>
        <taxon>Dikarya</taxon>
        <taxon>Basidiomycota</taxon>
        <taxon>Agaricomycotina</taxon>
        <taxon>Agaricomycetes</taxon>
        <taxon>Agaricomycetidae</taxon>
        <taxon>Agaricales</taxon>
        <taxon>Marasmiineae</taxon>
        <taxon>Mycenaceae</taxon>
        <taxon>Mycena</taxon>
    </lineage>
</organism>
<protein>
    <recommendedName>
        <fullName evidence="5">MRH domain-containing protein</fullName>
    </recommendedName>
</protein>
<evidence type="ECO:0000313" key="6">
    <source>
        <dbReference type="EMBL" id="KAJ7202065.1"/>
    </source>
</evidence>